<dbReference type="Proteomes" id="UP000095286">
    <property type="component" value="Unplaced"/>
</dbReference>
<organism evidence="1 2">
    <name type="scientific">Rhabditophanes sp. KR3021</name>
    <dbReference type="NCBI Taxonomy" id="114890"/>
    <lineage>
        <taxon>Eukaryota</taxon>
        <taxon>Metazoa</taxon>
        <taxon>Ecdysozoa</taxon>
        <taxon>Nematoda</taxon>
        <taxon>Chromadorea</taxon>
        <taxon>Rhabditida</taxon>
        <taxon>Tylenchina</taxon>
        <taxon>Panagrolaimomorpha</taxon>
        <taxon>Strongyloidoidea</taxon>
        <taxon>Alloionematidae</taxon>
        <taxon>Rhabditophanes</taxon>
    </lineage>
</organism>
<evidence type="ECO:0000313" key="1">
    <source>
        <dbReference type="Proteomes" id="UP000095286"/>
    </source>
</evidence>
<dbReference type="WBParaSite" id="RSKR_0001186400.1">
    <property type="protein sequence ID" value="RSKR_0001186400.1"/>
    <property type="gene ID" value="RSKR_0001186400"/>
</dbReference>
<protein>
    <submittedName>
        <fullName evidence="2">Anaphase-promoting complex subunit 1</fullName>
    </submittedName>
</protein>
<proteinExistence type="predicted"/>
<reference evidence="2" key="1">
    <citation type="submission" date="2016-11" db="UniProtKB">
        <authorList>
            <consortium name="WormBaseParasite"/>
        </authorList>
    </citation>
    <scope>IDENTIFICATION</scope>
    <source>
        <strain evidence="2">KR3021</strain>
    </source>
</reference>
<name>A0AC35UII9_9BILA</name>
<evidence type="ECO:0000313" key="2">
    <source>
        <dbReference type="WBParaSite" id="RSKR_0001186400.1"/>
    </source>
</evidence>
<accession>A0AC35UII9</accession>
<sequence>MYYNEENAFATQTINGVKRKFNDLTQSDTFDRLYKKSKTEYVYHDSLRNITSIDMRVIQYINNRLNECIVSFKTPLSIPKSYYGEKRRLNPNPIITLENKEGWSHFQKLSKNMNNQFQMRNSDNIRKLTVQNLRPSKIVGMAHTLDTVDKEVLDFNDQKMHTLKNIFFPSNKNSKSTAFNLSCNLFTSNGYSLGTFKSAPINVISKARRKKMNCKKNSDIYNSSIRSNSTITLSSKSVSSNLRSRCIATDEEGFICSVTEWDVLKIYLIDEDENDRETFQYKEDYIKYGSIVKIVSTKNGMALPMLRILYESEINNQKCVSTFEKDMVGLVSEMQKVCFQFVENPQLFLCFKDEKIVTSKGNTIDGLKYMLEEDCFFQISSADETIVKFSFLNGKLPQTPIFPYPSITKFIQTGGDATYKIQIEGRNFSTCLSIWIGARKMNQIFVLSSESFLILLNREQYRWLITDNDDDKTFYFVREDGVIYSTERSIFD</sequence>